<dbReference type="AlphaFoldDB" id="A0A9N9IYS6"/>
<comment type="caution">
    <text evidence="1">The sequence shown here is derived from an EMBL/GenBank/DDBJ whole genome shotgun (WGS) entry which is preliminary data.</text>
</comment>
<feature type="non-terminal residue" evidence="1">
    <location>
        <position position="146"/>
    </location>
</feature>
<dbReference type="Proteomes" id="UP000789375">
    <property type="component" value="Unassembled WGS sequence"/>
</dbReference>
<proteinExistence type="predicted"/>
<feature type="non-terminal residue" evidence="1">
    <location>
        <position position="1"/>
    </location>
</feature>
<keyword evidence="2" id="KW-1185">Reference proteome</keyword>
<organism evidence="1 2">
    <name type="scientific">Funneliformis mosseae</name>
    <name type="common">Endomycorrhizal fungus</name>
    <name type="synonym">Glomus mosseae</name>
    <dbReference type="NCBI Taxonomy" id="27381"/>
    <lineage>
        <taxon>Eukaryota</taxon>
        <taxon>Fungi</taxon>
        <taxon>Fungi incertae sedis</taxon>
        <taxon>Mucoromycota</taxon>
        <taxon>Glomeromycotina</taxon>
        <taxon>Glomeromycetes</taxon>
        <taxon>Glomerales</taxon>
        <taxon>Glomeraceae</taxon>
        <taxon>Funneliformis</taxon>
    </lineage>
</organism>
<evidence type="ECO:0000313" key="2">
    <source>
        <dbReference type="Proteomes" id="UP000789375"/>
    </source>
</evidence>
<gene>
    <name evidence="1" type="ORF">FMOSSE_LOCUS16698</name>
</gene>
<sequence>RQRKRNFLSLRIGQKTKTCLNNHDFFVTIVVGNKNNTSLPGYLCQSDAYISQIENDPSRAISSVYAQMFENGTRFSGPLVLGWQDEDIIHQLLRNVLFIPISIFVDSLKIFVYGIGISSQVNWLNAGPGYKSSFTHKFNGNKQAIY</sequence>
<accession>A0A9N9IYS6</accession>
<evidence type="ECO:0000313" key="1">
    <source>
        <dbReference type="EMBL" id="CAG8752042.1"/>
    </source>
</evidence>
<reference evidence="1" key="1">
    <citation type="submission" date="2021-06" db="EMBL/GenBank/DDBJ databases">
        <authorList>
            <person name="Kallberg Y."/>
            <person name="Tangrot J."/>
            <person name="Rosling A."/>
        </authorList>
    </citation>
    <scope>NUCLEOTIDE SEQUENCE</scope>
    <source>
        <strain evidence="1">87-6 pot B 2015</strain>
    </source>
</reference>
<name>A0A9N9IYS6_FUNMO</name>
<protein>
    <submittedName>
        <fullName evidence="1">7542_t:CDS:1</fullName>
    </submittedName>
</protein>
<dbReference type="EMBL" id="CAJVPP010025608">
    <property type="protein sequence ID" value="CAG8752042.1"/>
    <property type="molecule type" value="Genomic_DNA"/>
</dbReference>